<accession>A0A9D9D5W9</accession>
<dbReference type="EMBL" id="JADING010000051">
    <property type="protein sequence ID" value="MBO8414199.1"/>
    <property type="molecule type" value="Genomic_DNA"/>
</dbReference>
<dbReference type="Proteomes" id="UP000823629">
    <property type="component" value="Unassembled WGS sequence"/>
</dbReference>
<feature type="transmembrane region" description="Helical" evidence="1">
    <location>
        <begin position="114"/>
        <end position="140"/>
    </location>
</feature>
<sequence>MYCYHCGKHFDEKKLEVKSSSLESVQDQEFVGEQEVCYICPRCGQIVHSGHTEKDIKSLSRAAHSEIQRARNSFASGMGFVSVSVILLVLAIMFFLLAKKPNNQYQLVTTCAEFYVFVVLLVVGLILLVTGVSFVSIGVVKKHQYSSLLKDIQNETFVQ</sequence>
<reference evidence="2" key="2">
    <citation type="journal article" date="2021" name="PeerJ">
        <title>Extensive microbial diversity within the chicken gut microbiome revealed by metagenomics and culture.</title>
        <authorList>
            <person name="Gilroy R."/>
            <person name="Ravi A."/>
            <person name="Getino M."/>
            <person name="Pursley I."/>
            <person name="Horton D.L."/>
            <person name="Alikhan N.F."/>
            <person name="Baker D."/>
            <person name="Gharbi K."/>
            <person name="Hall N."/>
            <person name="Watson M."/>
            <person name="Adriaenssens E.M."/>
            <person name="Foster-Nyarko E."/>
            <person name="Jarju S."/>
            <person name="Secka A."/>
            <person name="Antonio M."/>
            <person name="Oren A."/>
            <person name="Chaudhuri R.R."/>
            <person name="La Ragione R."/>
            <person name="Hildebrand F."/>
            <person name="Pallen M.J."/>
        </authorList>
    </citation>
    <scope>NUCLEOTIDE SEQUENCE</scope>
    <source>
        <strain evidence="2">1748</strain>
    </source>
</reference>
<keyword evidence="1" id="KW-0472">Membrane</keyword>
<name>A0A9D9D5W9_9BACL</name>
<evidence type="ECO:0000313" key="2">
    <source>
        <dbReference type="EMBL" id="MBO8414199.1"/>
    </source>
</evidence>
<dbReference type="AlphaFoldDB" id="A0A9D9D5W9"/>
<protein>
    <submittedName>
        <fullName evidence="2">Phage holin family protein</fullName>
    </submittedName>
</protein>
<comment type="caution">
    <text evidence="2">The sequence shown here is derived from an EMBL/GenBank/DDBJ whole genome shotgun (WGS) entry which is preliminary data.</text>
</comment>
<feature type="transmembrane region" description="Helical" evidence="1">
    <location>
        <begin position="74"/>
        <end position="98"/>
    </location>
</feature>
<organism evidence="2 3">
    <name type="scientific">Candidatus Scatoplasma merdavium</name>
    <dbReference type="NCBI Taxonomy" id="2840932"/>
    <lineage>
        <taxon>Bacteria</taxon>
        <taxon>Bacillati</taxon>
        <taxon>Bacillota</taxon>
        <taxon>Bacilli</taxon>
        <taxon>Bacillales</taxon>
        <taxon>Candidatus Scatoplasma</taxon>
    </lineage>
</organism>
<proteinExistence type="predicted"/>
<keyword evidence="1" id="KW-0812">Transmembrane</keyword>
<evidence type="ECO:0000313" key="3">
    <source>
        <dbReference type="Proteomes" id="UP000823629"/>
    </source>
</evidence>
<keyword evidence="1" id="KW-1133">Transmembrane helix</keyword>
<reference evidence="2" key="1">
    <citation type="submission" date="2020-10" db="EMBL/GenBank/DDBJ databases">
        <authorList>
            <person name="Gilroy R."/>
        </authorList>
    </citation>
    <scope>NUCLEOTIDE SEQUENCE</scope>
    <source>
        <strain evidence="2">1748</strain>
    </source>
</reference>
<gene>
    <name evidence="2" type="ORF">IAC78_01795</name>
</gene>
<evidence type="ECO:0000256" key="1">
    <source>
        <dbReference type="SAM" id="Phobius"/>
    </source>
</evidence>